<accession>A0ABT3Y7K4</accession>
<dbReference type="InterPro" id="IPR018490">
    <property type="entry name" value="cNMP-bd_dom_sf"/>
</dbReference>
<dbReference type="RefSeq" id="WP_267282602.1">
    <property type="nucleotide sequence ID" value="NZ_JAOVZV010000021.1"/>
</dbReference>
<dbReference type="SUPFAM" id="SSF51206">
    <property type="entry name" value="cAMP-binding domain-like"/>
    <property type="match status" value="1"/>
</dbReference>
<sequence>MDRSQNLENPLDILISSFNNSFPLNEKEEEEVRRLFKKKVLKRKGFLLQEGDICRHISFVISGCFKMYAVDTNFKEHNLQFAIEYEWIADIQSFYDEEPSRLSIEALEPSVVLQITHEDLLYLYVNYHKFDRNFRIINERKFINFQDRILQSISFTAEERYLNFQRDFPELIKRLPNTQIASYLGITSEFLSKVRKNIVKKK</sequence>
<evidence type="ECO:0000313" key="2">
    <source>
        <dbReference type="EMBL" id="MCX8534148.1"/>
    </source>
</evidence>
<reference evidence="2" key="1">
    <citation type="submission" date="2022-10" db="EMBL/GenBank/DDBJ databases">
        <title>Chryseobacterium sp. nov., a novel bacterial species.</title>
        <authorList>
            <person name="Cao Y."/>
        </authorList>
    </citation>
    <scope>NUCLEOTIDE SEQUENCE</scope>
    <source>
        <strain evidence="2">KC 927</strain>
    </source>
</reference>
<dbReference type="InterPro" id="IPR014710">
    <property type="entry name" value="RmlC-like_jellyroll"/>
</dbReference>
<comment type="caution">
    <text evidence="2">The sequence shown here is derived from an EMBL/GenBank/DDBJ whole genome shotgun (WGS) entry which is preliminary data.</text>
</comment>
<gene>
    <name evidence="2" type="ORF">OEA66_17505</name>
</gene>
<organism evidence="2 3">
    <name type="scientific">Chryseobacterium luquanense</name>
    <dbReference type="NCBI Taxonomy" id="2983766"/>
    <lineage>
        <taxon>Bacteria</taxon>
        <taxon>Pseudomonadati</taxon>
        <taxon>Bacteroidota</taxon>
        <taxon>Flavobacteriia</taxon>
        <taxon>Flavobacteriales</taxon>
        <taxon>Weeksellaceae</taxon>
        <taxon>Chryseobacterium group</taxon>
        <taxon>Chryseobacterium</taxon>
    </lineage>
</organism>
<protein>
    <submittedName>
        <fullName evidence="2">Crp/Fnr family transcriptional regulator</fullName>
    </submittedName>
</protein>
<dbReference type="InterPro" id="IPR000595">
    <property type="entry name" value="cNMP-bd_dom"/>
</dbReference>
<dbReference type="CDD" id="cd00038">
    <property type="entry name" value="CAP_ED"/>
    <property type="match status" value="1"/>
</dbReference>
<dbReference type="Pfam" id="PF00027">
    <property type="entry name" value="cNMP_binding"/>
    <property type="match status" value="1"/>
</dbReference>
<keyword evidence="3" id="KW-1185">Reference proteome</keyword>
<evidence type="ECO:0000313" key="3">
    <source>
        <dbReference type="Proteomes" id="UP001070176"/>
    </source>
</evidence>
<evidence type="ECO:0000259" key="1">
    <source>
        <dbReference type="Pfam" id="PF00027"/>
    </source>
</evidence>
<dbReference type="Gene3D" id="2.60.120.10">
    <property type="entry name" value="Jelly Rolls"/>
    <property type="match status" value="1"/>
</dbReference>
<dbReference type="EMBL" id="JAOVZV010000021">
    <property type="protein sequence ID" value="MCX8534148.1"/>
    <property type="molecule type" value="Genomic_DNA"/>
</dbReference>
<proteinExistence type="predicted"/>
<dbReference type="Proteomes" id="UP001070176">
    <property type="component" value="Unassembled WGS sequence"/>
</dbReference>
<name>A0ABT3Y7K4_9FLAO</name>
<feature type="domain" description="Cyclic nucleotide-binding" evidence="1">
    <location>
        <begin position="40"/>
        <end position="124"/>
    </location>
</feature>